<dbReference type="Gene3D" id="3.40.50.10910">
    <property type="entry name" value="Amidohydrolase"/>
    <property type="match status" value="1"/>
</dbReference>
<dbReference type="PATRIC" id="fig|1300341.3.peg.708"/>
<dbReference type="Proteomes" id="UP000050280">
    <property type="component" value="Unassembled WGS sequence"/>
</dbReference>
<organism evidence="3 4">
    <name type="scientific">Croceitalea dokdonensis DOKDO 023</name>
    <dbReference type="NCBI Taxonomy" id="1300341"/>
    <lineage>
        <taxon>Bacteria</taxon>
        <taxon>Pseudomonadati</taxon>
        <taxon>Bacteroidota</taxon>
        <taxon>Flavobacteriia</taxon>
        <taxon>Flavobacteriales</taxon>
        <taxon>Flavobacteriaceae</taxon>
        <taxon>Croceitalea</taxon>
    </lineage>
</organism>
<reference evidence="3 4" key="1">
    <citation type="submission" date="2015-09" db="EMBL/GenBank/DDBJ databases">
        <title>Genome sequence of the marine flavobacterium Croceitalea dokdonensis DOKDO 023 that contains proton- and sodium-pumping rhodopsins.</title>
        <authorList>
            <person name="Kwon S.-K."/>
            <person name="Lee H.K."/>
            <person name="Kwak M.-J."/>
            <person name="Kim J.F."/>
        </authorList>
    </citation>
    <scope>NUCLEOTIDE SEQUENCE [LARGE SCALE GENOMIC DNA]</scope>
    <source>
        <strain evidence="3 4">DOKDO 023</strain>
    </source>
</reference>
<dbReference type="InterPro" id="IPR011059">
    <property type="entry name" value="Metal-dep_hydrolase_composite"/>
</dbReference>
<name>A0A0P7AZS3_9FLAO</name>
<evidence type="ECO:0000313" key="3">
    <source>
        <dbReference type="EMBL" id="KPM33811.1"/>
    </source>
</evidence>
<dbReference type="PANTHER" id="PTHR43135">
    <property type="entry name" value="ALPHA-D-RIBOSE 1-METHYLPHOSPHONATE 5-TRIPHOSPHATE DIPHOSPHATASE"/>
    <property type="match status" value="1"/>
</dbReference>
<keyword evidence="3" id="KW-0378">Hydrolase</keyword>
<dbReference type="Gene3D" id="1.20.58.520">
    <property type="entry name" value="Amidohydrolase"/>
    <property type="match status" value="1"/>
</dbReference>
<dbReference type="GO" id="GO:0016810">
    <property type="term" value="F:hydrolase activity, acting on carbon-nitrogen (but not peptide) bonds"/>
    <property type="evidence" value="ECO:0007669"/>
    <property type="project" value="InterPro"/>
</dbReference>
<evidence type="ECO:0000256" key="1">
    <source>
        <dbReference type="SAM" id="Phobius"/>
    </source>
</evidence>
<keyword evidence="1" id="KW-1133">Transmembrane helix</keyword>
<keyword evidence="1" id="KW-0472">Membrane</keyword>
<dbReference type="AlphaFoldDB" id="A0A0P7AZS3"/>
<dbReference type="PANTHER" id="PTHR43135:SF3">
    <property type="entry name" value="ALPHA-D-RIBOSE 1-METHYLPHOSPHONATE 5-TRIPHOSPHATE DIPHOSPHATASE"/>
    <property type="match status" value="1"/>
</dbReference>
<dbReference type="InterPro" id="IPR006680">
    <property type="entry name" value="Amidohydro-rel"/>
</dbReference>
<dbReference type="SUPFAM" id="SSF51556">
    <property type="entry name" value="Metallo-dependent hydrolases"/>
    <property type="match status" value="1"/>
</dbReference>
<accession>A0A0P7AZS3</accession>
<dbReference type="SUPFAM" id="SSF51338">
    <property type="entry name" value="Composite domain of metallo-dependent hydrolases"/>
    <property type="match status" value="1"/>
</dbReference>
<comment type="caution">
    <text evidence="3">The sequence shown here is derived from an EMBL/GenBank/DDBJ whole genome shotgun (WGS) entry which is preliminary data.</text>
</comment>
<dbReference type="OrthoDB" id="9797498at2"/>
<evidence type="ECO:0000313" key="4">
    <source>
        <dbReference type="Proteomes" id="UP000050280"/>
    </source>
</evidence>
<dbReference type="Gene3D" id="3.30.110.90">
    <property type="entry name" value="Amidohydrolase"/>
    <property type="match status" value="1"/>
</dbReference>
<feature type="domain" description="Amidohydrolase-related" evidence="2">
    <location>
        <begin position="377"/>
        <end position="475"/>
    </location>
</feature>
<dbReference type="Gene3D" id="2.30.40.10">
    <property type="entry name" value="Urease, subunit C, domain 1"/>
    <property type="match status" value="1"/>
</dbReference>
<dbReference type="STRING" id="1300341.I595_718"/>
<proteinExistence type="predicted"/>
<dbReference type="EMBL" id="LDJX01000001">
    <property type="protein sequence ID" value="KPM33811.1"/>
    <property type="molecule type" value="Genomic_DNA"/>
</dbReference>
<sequence>MKKKVLFFLKVSCALISIVVIVMATAYIWPTNTLQPPKSFEETIIKNVSIVDVKTGKIAKHQFVLIEHSRITKIDSTNIIVSDDALIIDGTDKFLIPGLWDMHTHSDQHSEWLHHPLYIANGITGVRDMSGQLNEKDSYWVGSKERLQWNKDLELNTRVTPRYVLQSSYQMDGVKAIPEDAPDFFKLQNPSQVDSLLQFYKNEKVDFIKVYQQLPKDTYKTLALKAPEYGLHLAGHKPMFLSLEDAVNLGQRSFEHGRIFMYECFPETDSLKHSTNWKAYFSKSKAKIVHQFDSVQAKALMRLMQQKKAYWTPTLQTLKFEANAHKNEFTNNENLKYVTNIRKRLWWKYDTDHNKEKNLERKGENVSEQFFEASKNQLSMAHRMGVPIMAGTDVMDSYVFAGFSLHDELYELTSAGLTNLEALQSATMVPATYSNAIEDYGTIEIGKKADLVLLDKNPLQDINNTKSINGVLLNGVYYDEEKLRELKAFTETAAGSFHMNVKTFVSLLNSPLIRVQFAD</sequence>
<feature type="transmembrane region" description="Helical" evidence="1">
    <location>
        <begin position="7"/>
        <end position="29"/>
    </location>
</feature>
<gene>
    <name evidence="3" type="ORF">I595_718</name>
</gene>
<evidence type="ECO:0000259" key="2">
    <source>
        <dbReference type="Pfam" id="PF01979"/>
    </source>
</evidence>
<keyword evidence="4" id="KW-1185">Reference proteome</keyword>
<dbReference type="RefSeq" id="WP_083467470.1">
    <property type="nucleotide sequence ID" value="NZ_LDJX01000001.1"/>
</dbReference>
<dbReference type="InterPro" id="IPR032466">
    <property type="entry name" value="Metal_Hydrolase"/>
</dbReference>
<protein>
    <submittedName>
        <fullName evidence="3">Putative amidohydrolase family protein</fullName>
    </submittedName>
</protein>
<dbReference type="InterPro" id="IPR051781">
    <property type="entry name" value="Metallo-dep_Hydrolase"/>
</dbReference>
<keyword evidence="1" id="KW-0812">Transmembrane</keyword>
<dbReference type="Pfam" id="PF01979">
    <property type="entry name" value="Amidohydro_1"/>
    <property type="match status" value="1"/>
</dbReference>